<reference evidence="2" key="1">
    <citation type="journal article" date="2019" name="Int. J. Syst. Evol. Microbiol.">
        <title>The Global Catalogue of Microorganisms (GCM) 10K type strain sequencing project: providing services to taxonomists for standard genome sequencing and annotation.</title>
        <authorList>
            <consortium name="The Broad Institute Genomics Platform"/>
            <consortium name="The Broad Institute Genome Sequencing Center for Infectious Disease"/>
            <person name="Wu L."/>
            <person name="Ma J."/>
        </authorList>
    </citation>
    <scope>NUCLEOTIDE SEQUENCE [LARGE SCALE GENOMIC DNA]</scope>
    <source>
        <strain evidence="2">JCM 32206</strain>
    </source>
</reference>
<evidence type="ECO:0000313" key="1">
    <source>
        <dbReference type="EMBL" id="GAA4489732.1"/>
    </source>
</evidence>
<protein>
    <recommendedName>
        <fullName evidence="3">Barstar (Barnase inhibitor)</fullName>
    </recommendedName>
</protein>
<dbReference type="EMBL" id="BAABFB010000075">
    <property type="protein sequence ID" value="GAA4489732.1"/>
    <property type="molecule type" value="Genomic_DNA"/>
</dbReference>
<gene>
    <name evidence="1" type="ORF">GCM10023094_51800</name>
</gene>
<name>A0ABP8PNI2_9NOCA</name>
<comment type="caution">
    <text evidence="1">The sequence shown here is derived from an EMBL/GenBank/DDBJ whole genome shotgun (WGS) entry which is preliminary data.</text>
</comment>
<dbReference type="RefSeq" id="WP_345352515.1">
    <property type="nucleotide sequence ID" value="NZ_BAABFB010000075.1"/>
</dbReference>
<evidence type="ECO:0008006" key="3">
    <source>
        <dbReference type="Google" id="ProtNLM"/>
    </source>
</evidence>
<dbReference type="Proteomes" id="UP001501183">
    <property type="component" value="Unassembled WGS sequence"/>
</dbReference>
<accession>A0ABP8PNI2</accession>
<evidence type="ECO:0000313" key="2">
    <source>
        <dbReference type="Proteomes" id="UP001501183"/>
    </source>
</evidence>
<sequence>MIIVITDNTVRLDDPDIFTELAVDAVGLSRDSAAATAESAGAGTVDGDHLWVDLDFLRGHGRGTGDWNNAFAAMIDYAAGKGWTDAERNRVRAHIRWD</sequence>
<proteinExistence type="predicted"/>
<keyword evidence="2" id="KW-1185">Reference proteome</keyword>
<organism evidence="1 2">
    <name type="scientific">Rhodococcus olei</name>
    <dbReference type="NCBI Taxonomy" id="2161675"/>
    <lineage>
        <taxon>Bacteria</taxon>
        <taxon>Bacillati</taxon>
        <taxon>Actinomycetota</taxon>
        <taxon>Actinomycetes</taxon>
        <taxon>Mycobacteriales</taxon>
        <taxon>Nocardiaceae</taxon>
        <taxon>Rhodococcus</taxon>
    </lineage>
</organism>